<evidence type="ECO:0000313" key="3">
    <source>
        <dbReference type="Proteomes" id="UP000650533"/>
    </source>
</evidence>
<keyword evidence="1" id="KW-0812">Transmembrane</keyword>
<reference evidence="2" key="1">
    <citation type="submission" date="2020-05" db="EMBL/GenBank/DDBJ databases">
        <title>Evolutionary and genomic comparisons of hybrid uninucleate and nonhybrid Rhizoctonia fungi.</title>
        <authorList>
            <person name="Li C."/>
            <person name="Chen X."/>
        </authorList>
    </citation>
    <scope>NUCLEOTIDE SEQUENCE</scope>
    <source>
        <strain evidence="2">AG-1 IA</strain>
    </source>
</reference>
<dbReference type="AlphaFoldDB" id="A0A8H8NR36"/>
<accession>A0A8H8NR36</accession>
<feature type="transmembrane region" description="Helical" evidence="1">
    <location>
        <begin position="222"/>
        <end position="250"/>
    </location>
</feature>
<dbReference type="Proteomes" id="UP000650533">
    <property type="component" value="Chromosome 2"/>
</dbReference>
<organism evidence="2 3">
    <name type="scientific">Rhizoctonia solani</name>
    <dbReference type="NCBI Taxonomy" id="456999"/>
    <lineage>
        <taxon>Eukaryota</taxon>
        <taxon>Fungi</taxon>
        <taxon>Dikarya</taxon>
        <taxon>Basidiomycota</taxon>
        <taxon>Agaricomycotina</taxon>
        <taxon>Agaricomycetes</taxon>
        <taxon>Cantharellales</taxon>
        <taxon>Ceratobasidiaceae</taxon>
        <taxon>Rhizoctonia</taxon>
    </lineage>
</organism>
<name>A0A8H8NR36_9AGAM</name>
<feature type="transmembrane region" description="Helical" evidence="1">
    <location>
        <begin position="100"/>
        <end position="117"/>
    </location>
</feature>
<sequence length="303" mass="33321">MVPDSLKFNCIIMTASIDRILWSWDTTRLVSLLYQCLWVVICIIALGFPNKYLERLTYFRDVASNSDIQAWSQPKTFSDRGDANSTKTMRQKQQEEWDRLNIAMSVITATSATALAIQETGPDPNSIYWVVTAFYSGALGMSLQGLIIITYMTISAGGSSDELIGRLAVGKLFKGQPVRPVAFVMALPAILATYSSFASLSGLVAMIVHGPGESLTIRNGEYIAVAIIPNAITFLFLVFTVAMCECATYIEGRERRKRVELAPEITPIMRISGSPSGYDEERLPLINKANVESSAVGSGYLSW</sequence>
<protein>
    <recommendedName>
        <fullName evidence="4">Transmembrane protein</fullName>
    </recommendedName>
</protein>
<evidence type="ECO:0000313" key="2">
    <source>
        <dbReference type="EMBL" id="QRW16742.1"/>
    </source>
</evidence>
<dbReference type="GeneID" id="67027023"/>
<dbReference type="KEGG" id="rsx:RhiXN_04744"/>
<dbReference type="EMBL" id="CP059659">
    <property type="protein sequence ID" value="QRW16742.1"/>
    <property type="molecule type" value="Genomic_DNA"/>
</dbReference>
<feature type="transmembrane region" description="Helical" evidence="1">
    <location>
        <begin position="29"/>
        <end position="48"/>
    </location>
</feature>
<evidence type="ECO:0000256" key="1">
    <source>
        <dbReference type="SAM" id="Phobius"/>
    </source>
</evidence>
<dbReference type="RefSeq" id="XP_043176979.1">
    <property type="nucleotide sequence ID" value="XM_043324560.1"/>
</dbReference>
<proteinExistence type="predicted"/>
<gene>
    <name evidence="2" type="ORF">RhiXN_04744</name>
</gene>
<evidence type="ECO:0008006" key="4">
    <source>
        <dbReference type="Google" id="ProtNLM"/>
    </source>
</evidence>
<feature type="transmembrane region" description="Helical" evidence="1">
    <location>
        <begin position="129"/>
        <end position="154"/>
    </location>
</feature>
<keyword evidence="1" id="KW-0472">Membrane</keyword>
<feature type="transmembrane region" description="Helical" evidence="1">
    <location>
        <begin position="181"/>
        <end position="210"/>
    </location>
</feature>
<keyword evidence="1" id="KW-1133">Transmembrane helix</keyword>